<evidence type="ECO:0000313" key="1">
    <source>
        <dbReference type="EMBL" id="MFN6542807.1"/>
    </source>
</evidence>
<gene>
    <name evidence="1" type="ORF">ACK4CT_06395</name>
</gene>
<protein>
    <submittedName>
        <fullName evidence="1">Uncharacterized protein</fullName>
    </submittedName>
</protein>
<organism evidence="1 2">
    <name type="scientific">Mycolicibacterium nivoides</name>
    <dbReference type="NCBI Taxonomy" id="2487344"/>
    <lineage>
        <taxon>Bacteria</taxon>
        <taxon>Bacillati</taxon>
        <taxon>Actinomycetota</taxon>
        <taxon>Actinomycetes</taxon>
        <taxon>Mycobacteriales</taxon>
        <taxon>Mycobacteriaceae</taxon>
        <taxon>Mycolicibacterium</taxon>
    </lineage>
</organism>
<sequence>MPAATYSDLAALMGRTVSPEQGNAVIQNITAMVKAYTRGEGFVIGVPNDELRAVILSAACRMIANPRGIDLAESVGPQSVSFRGAFTGWTVAETFTLNRYRKRAE</sequence>
<keyword evidence="2" id="KW-1185">Reference proteome</keyword>
<accession>A0ABW9L794</accession>
<name>A0ABW9L794_9MYCO</name>
<dbReference type="EMBL" id="JBKBDD010000002">
    <property type="protein sequence ID" value="MFN6542807.1"/>
    <property type="molecule type" value="Genomic_DNA"/>
</dbReference>
<evidence type="ECO:0000313" key="2">
    <source>
        <dbReference type="Proteomes" id="UP001635816"/>
    </source>
</evidence>
<reference evidence="1 2" key="1">
    <citation type="submission" date="2024-12" db="EMBL/GenBank/DDBJ databases">
        <title>The coexistence of Mycolicibacterium septicum and Mycolicibacterium nivoides in clinical samples.</title>
        <authorList>
            <person name="Wang C."/>
            <person name="Feng Y."/>
            <person name="Zong Z."/>
        </authorList>
    </citation>
    <scope>NUCLEOTIDE SEQUENCE [LARGE SCALE GENOMIC DNA]</scope>
    <source>
        <strain evidence="1 2">120309</strain>
    </source>
</reference>
<dbReference type="RefSeq" id="WP_409542753.1">
    <property type="nucleotide sequence ID" value="NZ_JBKBDD010000002.1"/>
</dbReference>
<comment type="caution">
    <text evidence="1">The sequence shown here is derived from an EMBL/GenBank/DDBJ whole genome shotgun (WGS) entry which is preliminary data.</text>
</comment>
<proteinExistence type="predicted"/>
<dbReference type="Proteomes" id="UP001635816">
    <property type="component" value="Unassembled WGS sequence"/>
</dbReference>